<dbReference type="Proteomes" id="UP000249725">
    <property type="component" value="Unassembled WGS sequence"/>
</dbReference>
<comment type="caution">
    <text evidence="2">The sequence shown here is derived from an EMBL/GenBank/DDBJ whole genome shotgun (WGS) entry which is preliminary data.</text>
</comment>
<dbReference type="CDD" id="cd06259">
    <property type="entry name" value="YdcF-like"/>
    <property type="match status" value="1"/>
</dbReference>
<feature type="domain" description="DUF218" evidence="1">
    <location>
        <begin position="46"/>
        <end position="168"/>
    </location>
</feature>
<keyword evidence="3" id="KW-1185">Reference proteome</keyword>
<dbReference type="OrthoDB" id="9812311at2"/>
<evidence type="ECO:0000313" key="2">
    <source>
        <dbReference type="EMBL" id="RAK58111.1"/>
    </source>
</evidence>
<accession>A0A328AVB9</accession>
<sequence>MRSVAAFLVLVLIWLAGLFAYAHRVQQSTPAPQPRFSQGIATLTGANSNERIAAAVGLLENGLGQRVLVSGVNREASREDIRTVSRAVRRLYDCCVDLGFTAADTVGNARETAEWAQAMRYNTLTIVTTDYHMPRAMLELRAVLPEPQYQLQSYAVPTPALKNRRWWRSPRAARLMVVEYSKYLAILGREAVLGLGPRETPTAAQAPGQQKD</sequence>
<gene>
    <name evidence="2" type="ORF">DJ018_09445</name>
</gene>
<reference evidence="3" key="1">
    <citation type="submission" date="2018-05" db="EMBL/GenBank/DDBJ databases">
        <authorList>
            <person name="Li X."/>
        </authorList>
    </citation>
    <scope>NUCLEOTIDE SEQUENCE [LARGE SCALE GENOMIC DNA]</scope>
    <source>
        <strain evidence="3">YIM 73061</strain>
    </source>
</reference>
<name>A0A328AVB9_9CAUL</name>
<protein>
    <submittedName>
        <fullName evidence="2">YdcF family protein</fullName>
    </submittedName>
</protein>
<dbReference type="RefSeq" id="WP_111514561.1">
    <property type="nucleotide sequence ID" value="NZ_QFYR01000001.1"/>
</dbReference>
<dbReference type="Pfam" id="PF02698">
    <property type="entry name" value="DUF218"/>
    <property type="match status" value="1"/>
</dbReference>
<dbReference type="InterPro" id="IPR003848">
    <property type="entry name" value="DUF218"/>
</dbReference>
<dbReference type="EMBL" id="QFYR01000001">
    <property type="protein sequence ID" value="RAK58111.1"/>
    <property type="molecule type" value="Genomic_DNA"/>
</dbReference>
<proteinExistence type="predicted"/>
<evidence type="ECO:0000259" key="1">
    <source>
        <dbReference type="Pfam" id="PF02698"/>
    </source>
</evidence>
<organism evidence="2 3">
    <name type="scientific">Phenylobacterium deserti</name>
    <dbReference type="NCBI Taxonomy" id="1914756"/>
    <lineage>
        <taxon>Bacteria</taxon>
        <taxon>Pseudomonadati</taxon>
        <taxon>Pseudomonadota</taxon>
        <taxon>Alphaproteobacteria</taxon>
        <taxon>Caulobacterales</taxon>
        <taxon>Caulobacteraceae</taxon>
        <taxon>Phenylobacterium</taxon>
    </lineage>
</organism>
<evidence type="ECO:0000313" key="3">
    <source>
        <dbReference type="Proteomes" id="UP000249725"/>
    </source>
</evidence>
<dbReference type="AlphaFoldDB" id="A0A328AVB9"/>